<gene>
    <name evidence="3" type="ORF">NC653_031970</name>
</gene>
<feature type="signal peptide" evidence="2">
    <location>
        <begin position="1"/>
        <end position="16"/>
    </location>
</feature>
<evidence type="ECO:0000313" key="4">
    <source>
        <dbReference type="Proteomes" id="UP001164929"/>
    </source>
</evidence>
<evidence type="ECO:0008006" key="5">
    <source>
        <dbReference type="Google" id="ProtNLM"/>
    </source>
</evidence>
<comment type="caution">
    <text evidence="3">The sequence shown here is derived from an EMBL/GenBank/DDBJ whole genome shotgun (WGS) entry which is preliminary data.</text>
</comment>
<feature type="transmembrane region" description="Helical" evidence="1">
    <location>
        <begin position="44"/>
        <end position="66"/>
    </location>
</feature>
<proteinExistence type="predicted"/>
<feature type="chain" id="PRO_5041961414" description="Secreted protein" evidence="2">
    <location>
        <begin position="17"/>
        <end position="95"/>
    </location>
</feature>
<keyword evidence="1" id="KW-1133">Transmembrane helix</keyword>
<sequence length="95" mass="10874">MMILWLLLSWMRNSWTSPSQMLMVMTRIRLQNFSLNHLTKSCAIALRIFNLSLMFGTCVQSVMLLVKARVSRLSMELALQFGSVKPHLLFTILGG</sequence>
<keyword evidence="1" id="KW-0472">Membrane</keyword>
<dbReference type="EMBL" id="JAQIZT010000013">
    <property type="protein sequence ID" value="KAJ6976284.1"/>
    <property type="molecule type" value="Genomic_DNA"/>
</dbReference>
<evidence type="ECO:0000256" key="2">
    <source>
        <dbReference type="SAM" id="SignalP"/>
    </source>
</evidence>
<name>A0AAD6Q230_9ROSI</name>
<protein>
    <recommendedName>
        <fullName evidence="5">Secreted protein</fullName>
    </recommendedName>
</protein>
<dbReference type="AlphaFoldDB" id="A0AAD6Q230"/>
<accession>A0AAD6Q230</accession>
<keyword evidence="1" id="KW-0812">Transmembrane</keyword>
<dbReference type="Proteomes" id="UP001164929">
    <property type="component" value="Chromosome 13"/>
</dbReference>
<organism evidence="3 4">
    <name type="scientific">Populus alba x Populus x berolinensis</name>
    <dbReference type="NCBI Taxonomy" id="444605"/>
    <lineage>
        <taxon>Eukaryota</taxon>
        <taxon>Viridiplantae</taxon>
        <taxon>Streptophyta</taxon>
        <taxon>Embryophyta</taxon>
        <taxon>Tracheophyta</taxon>
        <taxon>Spermatophyta</taxon>
        <taxon>Magnoliopsida</taxon>
        <taxon>eudicotyledons</taxon>
        <taxon>Gunneridae</taxon>
        <taxon>Pentapetalae</taxon>
        <taxon>rosids</taxon>
        <taxon>fabids</taxon>
        <taxon>Malpighiales</taxon>
        <taxon>Salicaceae</taxon>
        <taxon>Saliceae</taxon>
        <taxon>Populus</taxon>
    </lineage>
</organism>
<keyword evidence="4" id="KW-1185">Reference proteome</keyword>
<reference evidence="3" key="1">
    <citation type="journal article" date="2023" name="Mol. Ecol. Resour.">
        <title>Chromosome-level genome assembly of a triploid poplar Populus alba 'Berolinensis'.</title>
        <authorList>
            <person name="Chen S."/>
            <person name="Yu Y."/>
            <person name="Wang X."/>
            <person name="Wang S."/>
            <person name="Zhang T."/>
            <person name="Zhou Y."/>
            <person name="He R."/>
            <person name="Meng N."/>
            <person name="Wang Y."/>
            <person name="Liu W."/>
            <person name="Liu Z."/>
            <person name="Liu J."/>
            <person name="Guo Q."/>
            <person name="Huang H."/>
            <person name="Sederoff R.R."/>
            <person name="Wang G."/>
            <person name="Qu G."/>
            <person name="Chen S."/>
        </authorList>
    </citation>
    <scope>NUCLEOTIDE SEQUENCE</scope>
    <source>
        <strain evidence="3">SC-2020</strain>
    </source>
</reference>
<keyword evidence="2" id="KW-0732">Signal</keyword>
<evidence type="ECO:0000313" key="3">
    <source>
        <dbReference type="EMBL" id="KAJ6976284.1"/>
    </source>
</evidence>
<evidence type="ECO:0000256" key="1">
    <source>
        <dbReference type="SAM" id="Phobius"/>
    </source>
</evidence>